<evidence type="ECO:0000259" key="3">
    <source>
        <dbReference type="Pfam" id="PF03061"/>
    </source>
</evidence>
<dbReference type="GO" id="GO:0005829">
    <property type="term" value="C:cytosol"/>
    <property type="evidence" value="ECO:0007669"/>
    <property type="project" value="TreeGrafter"/>
</dbReference>
<proteinExistence type="inferred from homology"/>
<accession>A0A075U0U6</accession>
<dbReference type="OrthoDB" id="9798208at2"/>
<reference evidence="4 5" key="1">
    <citation type="journal article" date="2014" name="Genome Announc.">
        <title>Complete Genome Sequences of Fish Pathogenic Weissella ceti Strains WS74 and WS105.</title>
        <authorList>
            <person name="Figueiredo H.C."/>
            <person name="Leal C.A."/>
            <person name="Dorella F.A."/>
            <person name="Carvalho A.F."/>
            <person name="Soares S.C."/>
            <person name="Pereira F.L."/>
            <person name="Azevedo V.A."/>
        </authorList>
    </citation>
    <scope>NUCLEOTIDE SEQUENCE [LARGE SCALE GENOMIC DNA]</scope>
    <source>
        <strain evidence="4 5">WS74</strain>
    </source>
</reference>
<protein>
    <recommendedName>
        <fullName evidence="3">Thioesterase domain-containing protein</fullName>
    </recommendedName>
</protein>
<dbReference type="InterPro" id="IPR029069">
    <property type="entry name" value="HotDog_dom_sf"/>
</dbReference>
<dbReference type="KEGG" id="wct:WS74_1274"/>
<evidence type="ECO:0000256" key="2">
    <source>
        <dbReference type="ARBA" id="ARBA00022801"/>
    </source>
</evidence>
<evidence type="ECO:0000313" key="5">
    <source>
        <dbReference type="Proteomes" id="UP000029079"/>
    </source>
</evidence>
<dbReference type="AlphaFoldDB" id="A0A075U0U6"/>
<keyword evidence="5" id="KW-1185">Reference proteome</keyword>
<dbReference type="InterPro" id="IPR006683">
    <property type="entry name" value="Thioestr_dom"/>
</dbReference>
<gene>
    <name evidence="4" type="ORF">WS74_1274</name>
</gene>
<name>A0A075U0U6_9LACO</name>
<dbReference type="InterPro" id="IPR003736">
    <property type="entry name" value="PAAI_dom"/>
</dbReference>
<dbReference type="Proteomes" id="UP000029079">
    <property type="component" value="Chromosome"/>
</dbReference>
<dbReference type="EMBL" id="CP009223">
    <property type="protein sequence ID" value="AIM63523.1"/>
    <property type="molecule type" value="Genomic_DNA"/>
</dbReference>
<dbReference type="STRING" id="759620.WS105_1268"/>
<evidence type="ECO:0000313" key="4">
    <source>
        <dbReference type="EMBL" id="AIM63523.1"/>
    </source>
</evidence>
<evidence type="ECO:0000256" key="1">
    <source>
        <dbReference type="ARBA" id="ARBA00008324"/>
    </source>
</evidence>
<keyword evidence="2" id="KW-0378">Hydrolase</keyword>
<dbReference type="Pfam" id="PF03061">
    <property type="entry name" value="4HBT"/>
    <property type="match status" value="1"/>
</dbReference>
<feature type="domain" description="Thioesterase" evidence="3">
    <location>
        <begin position="33"/>
        <end position="106"/>
    </location>
</feature>
<organism evidence="4 5">
    <name type="scientific">Weissella ceti</name>
    <dbReference type="NCBI Taxonomy" id="759620"/>
    <lineage>
        <taxon>Bacteria</taxon>
        <taxon>Bacillati</taxon>
        <taxon>Bacillota</taxon>
        <taxon>Bacilli</taxon>
        <taxon>Lactobacillales</taxon>
        <taxon>Lactobacillaceae</taxon>
        <taxon>Weissella</taxon>
    </lineage>
</organism>
<sequence>MTVAKFLHLNAEILTAELVTVTLPITAQTKQPYGVVHGGINALIAEEAASLGANEALKAAGRLDEVAVGVDIQTHHLASVTQGVLEGRATPIKIGGRIQTWQVTIREMITDTETAFSTVTLTSMSRPK</sequence>
<dbReference type="PANTHER" id="PTHR43240">
    <property type="entry name" value="1,4-DIHYDROXY-2-NAPHTHOYL-COA THIOESTERASE 1"/>
    <property type="match status" value="1"/>
</dbReference>
<dbReference type="CDD" id="cd03443">
    <property type="entry name" value="PaaI_thioesterase"/>
    <property type="match status" value="1"/>
</dbReference>
<comment type="similarity">
    <text evidence="1">Belongs to the thioesterase PaaI family.</text>
</comment>
<reference evidence="5" key="2">
    <citation type="submission" date="2014-08" db="EMBL/GenBank/DDBJ databases">
        <title>Complete genome of Weissella ceti strain WS74 isolated from diseased rainbow trout in Brazil.</title>
        <authorList>
            <person name="Figueiredo H.C.P."/>
            <person name="Leal C.A.G."/>
            <person name="Pereira F.L."/>
            <person name="Soares S.C."/>
            <person name="Dorella F.A."/>
            <person name="Carvalho A.F."/>
            <person name="Azevedo V.A.C."/>
        </authorList>
    </citation>
    <scope>NUCLEOTIDE SEQUENCE [LARGE SCALE GENOMIC DNA]</scope>
    <source>
        <strain evidence="5">WS74</strain>
    </source>
</reference>
<dbReference type="NCBIfam" id="TIGR00369">
    <property type="entry name" value="unchar_dom_1"/>
    <property type="match status" value="1"/>
</dbReference>
<dbReference type="RefSeq" id="WP_009765149.1">
    <property type="nucleotide sequence ID" value="NZ_CP009223.1"/>
</dbReference>
<dbReference type="GO" id="GO:0061522">
    <property type="term" value="F:1,4-dihydroxy-2-naphthoyl-CoA thioesterase activity"/>
    <property type="evidence" value="ECO:0007669"/>
    <property type="project" value="TreeGrafter"/>
</dbReference>
<dbReference type="KEGG" id="wce:WS08_1203"/>
<dbReference type="Gene3D" id="3.10.129.10">
    <property type="entry name" value="Hotdog Thioesterase"/>
    <property type="match status" value="1"/>
</dbReference>
<dbReference type="PANTHER" id="PTHR43240:SF5">
    <property type="entry name" value="1,4-DIHYDROXY-2-NAPHTHOYL-COA THIOESTERASE 1"/>
    <property type="match status" value="1"/>
</dbReference>
<dbReference type="SUPFAM" id="SSF54637">
    <property type="entry name" value="Thioesterase/thiol ester dehydrase-isomerase"/>
    <property type="match status" value="1"/>
</dbReference>